<gene>
    <name evidence="2" type="ORF">Slati_1713600</name>
</gene>
<sequence>MDTDVKKFKTKRMEPMEEHKSVELVVGEPSKTTRIGSSMSKTTETLMIELLRESADLFAWSPSDFRGIDPKLSCTVKCGPDGATDEAEEEIFRSREEQDYRGRGEQAEGSRVRVRGAVYGLVGKCGGRPKSFRKVAYMHGFYGSEQSMSEGSIPFAPD</sequence>
<dbReference type="EMBL" id="JACGWN010000006">
    <property type="protein sequence ID" value="KAL0445857.1"/>
    <property type="molecule type" value="Genomic_DNA"/>
</dbReference>
<feature type="region of interest" description="Disordered" evidence="1">
    <location>
        <begin position="80"/>
        <end position="108"/>
    </location>
</feature>
<name>A0AAW2WVE8_9LAMI</name>
<evidence type="ECO:0000313" key="2">
    <source>
        <dbReference type="EMBL" id="KAL0445857.1"/>
    </source>
</evidence>
<feature type="compositionally biased region" description="Basic and acidic residues" evidence="1">
    <location>
        <begin position="90"/>
        <end position="108"/>
    </location>
</feature>
<reference evidence="2" key="2">
    <citation type="journal article" date="2024" name="Plant">
        <title>Genomic evolution and insights into agronomic trait innovations of Sesamum species.</title>
        <authorList>
            <person name="Miao H."/>
            <person name="Wang L."/>
            <person name="Qu L."/>
            <person name="Liu H."/>
            <person name="Sun Y."/>
            <person name="Le M."/>
            <person name="Wang Q."/>
            <person name="Wei S."/>
            <person name="Zheng Y."/>
            <person name="Lin W."/>
            <person name="Duan Y."/>
            <person name="Cao H."/>
            <person name="Xiong S."/>
            <person name="Wang X."/>
            <person name="Wei L."/>
            <person name="Li C."/>
            <person name="Ma Q."/>
            <person name="Ju M."/>
            <person name="Zhao R."/>
            <person name="Li G."/>
            <person name="Mu C."/>
            <person name="Tian Q."/>
            <person name="Mei H."/>
            <person name="Zhang T."/>
            <person name="Gao T."/>
            <person name="Zhang H."/>
        </authorList>
    </citation>
    <scope>NUCLEOTIDE SEQUENCE</scope>
    <source>
        <strain evidence="2">KEN1</strain>
    </source>
</reference>
<evidence type="ECO:0000256" key="1">
    <source>
        <dbReference type="SAM" id="MobiDB-lite"/>
    </source>
</evidence>
<accession>A0AAW2WVE8</accession>
<reference evidence="2" key="1">
    <citation type="submission" date="2020-06" db="EMBL/GenBank/DDBJ databases">
        <authorList>
            <person name="Li T."/>
            <person name="Hu X."/>
            <person name="Zhang T."/>
            <person name="Song X."/>
            <person name="Zhang H."/>
            <person name="Dai N."/>
            <person name="Sheng W."/>
            <person name="Hou X."/>
            <person name="Wei L."/>
        </authorList>
    </citation>
    <scope>NUCLEOTIDE SEQUENCE</scope>
    <source>
        <strain evidence="2">KEN1</strain>
        <tissue evidence="2">Leaf</tissue>
    </source>
</reference>
<dbReference type="AlphaFoldDB" id="A0AAW2WVE8"/>
<proteinExistence type="predicted"/>
<organism evidence="2">
    <name type="scientific">Sesamum latifolium</name>
    <dbReference type="NCBI Taxonomy" id="2727402"/>
    <lineage>
        <taxon>Eukaryota</taxon>
        <taxon>Viridiplantae</taxon>
        <taxon>Streptophyta</taxon>
        <taxon>Embryophyta</taxon>
        <taxon>Tracheophyta</taxon>
        <taxon>Spermatophyta</taxon>
        <taxon>Magnoliopsida</taxon>
        <taxon>eudicotyledons</taxon>
        <taxon>Gunneridae</taxon>
        <taxon>Pentapetalae</taxon>
        <taxon>asterids</taxon>
        <taxon>lamiids</taxon>
        <taxon>Lamiales</taxon>
        <taxon>Pedaliaceae</taxon>
        <taxon>Sesamum</taxon>
    </lineage>
</organism>
<comment type="caution">
    <text evidence="2">The sequence shown here is derived from an EMBL/GenBank/DDBJ whole genome shotgun (WGS) entry which is preliminary data.</text>
</comment>
<protein>
    <submittedName>
        <fullName evidence="2">Uncharacterized protein</fullName>
    </submittedName>
</protein>